<evidence type="ECO:0000259" key="7">
    <source>
        <dbReference type="Pfam" id="PF04932"/>
    </source>
</evidence>
<evidence type="ECO:0000256" key="2">
    <source>
        <dbReference type="ARBA" id="ARBA00022692"/>
    </source>
</evidence>
<dbReference type="InterPro" id="IPR051533">
    <property type="entry name" value="WaaL-like"/>
</dbReference>
<gene>
    <name evidence="8" type="ORF">EXU48_11405</name>
</gene>
<comment type="subcellular location">
    <subcellularLocation>
        <location evidence="1">Membrane</location>
        <topology evidence="1">Multi-pass membrane protein</topology>
    </subcellularLocation>
</comment>
<evidence type="ECO:0000256" key="5">
    <source>
        <dbReference type="SAM" id="MobiDB-lite"/>
    </source>
</evidence>
<comment type="caution">
    <text evidence="8">The sequence shown here is derived from an EMBL/GenBank/DDBJ whole genome shotgun (WGS) entry which is preliminary data.</text>
</comment>
<keyword evidence="3 6" id="KW-1133">Transmembrane helix</keyword>
<feature type="transmembrane region" description="Helical" evidence="6">
    <location>
        <begin position="229"/>
        <end position="249"/>
    </location>
</feature>
<feature type="transmembrane region" description="Helical" evidence="6">
    <location>
        <begin position="256"/>
        <end position="272"/>
    </location>
</feature>
<keyword evidence="2 6" id="KW-0812">Transmembrane</keyword>
<dbReference type="RefSeq" id="WP_133107781.1">
    <property type="nucleotide sequence ID" value="NZ_SMNA01000005.1"/>
</dbReference>
<evidence type="ECO:0000313" key="8">
    <source>
        <dbReference type="EMBL" id="TDE94055.1"/>
    </source>
</evidence>
<reference evidence="8 9" key="1">
    <citation type="submission" date="2019-03" db="EMBL/GenBank/DDBJ databases">
        <title>Genomic features of bacteria from cold environments.</title>
        <authorList>
            <person name="Shen L."/>
        </authorList>
    </citation>
    <scope>NUCLEOTIDE SEQUENCE [LARGE SCALE GENOMIC DNA]</scope>
    <source>
        <strain evidence="9">T3246-1</strain>
    </source>
</reference>
<evidence type="ECO:0000313" key="9">
    <source>
        <dbReference type="Proteomes" id="UP000504882"/>
    </source>
</evidence>
<dbReference type="GO" id="GO:0016874">
    <property type="term" value="F:ligase activity"/>
    <property type="evidence" value="ECO:0007669"/>
    <property type="project" value="UniProtKB-KW"/>
</dbReference>
<feature type="transmembrane region" description="Helical" evidence="6">
    <location>
        <begin position="107"/>
        <end position="126"/>
    </location>
</feature>
<evidence type="ECO:0000256" key="3">
    <source>
        <dbReference type="ARBA" id="ARBA00022989"/>
    </source>
</evidence>
<feature type="transmembrane region" description="Helical" evidence="6">
    <location>
        <begin position="416"/>
        <end position="434"/>
    </location>
</feature>
<feature type="transmembrane region" description="Helical" evidence="6">
    <location>
        <begin position="440"/>
        <end position="459"/>
    </location>
</feature>
<evidence type="ECO:0000256" key="6">
    <source>
        <dbReference type="SAM" id="Phobius"/>
    </source>
</evidence>
<feature type="transmembrane region" description="Helical" evidence="6">
    <location>
        <begin position="375"/>
        <end position="396"/>
    </location>
</feature>
<accession>A0ABY2E388</accession>
<feature type="domain" description="O-antigen ligase-related" evidence="7">
    <location>
        <begin position="263"/>
        <end position="390"/>
    </location>
</feature>
<evidence type="ECO:0000256" key="4">
    <source>
        <dbReference type="ARBA" id="ARBA00023136"/>
    </source>
</evidence>
<evidence type="ECO:0000256" key="1">
    <source>
        <dbReference type="ARBA" id="ARBA00004141"/>
    </source>
</evidence>
<protein>
    <submittedName>
        <fullName evidence="8">O-antigen ligase family protein</fullName>
    </submittedName>
</protein>
<dbReference type="PANTHER" id="PTHR37422:SF13">
    <property type="entry name" value="LIPOPOLYSACCHARIDE BIOSYNTHESIS PROTEIN PA4999-RELATED"/>
    <property type="match status" value="1"/>
</dbReference>
<name>A0ABY2E388_9MICO</name>
<organism evidence="8 9">
    <name type="scientific">Occultella glacieicola</name>
    <dbReference type="NCBI Taxonomy" id="2518684"/>
    <lineage>
        <taxon>Bacteria</taxon>
        <taxon>Bacillati</taxon>
        <taxon>Actinomycetota</taxon>
        <taxon>Actinomycetes</taxon>
        <taxon>Micrococcales</taxon>
        <taxon>Ruaniaceae</taxon>
        <taxon>Occultella</taxon>
    </lineage>
</organism>
<dbReference type="InterPro" id="IPR007016">
    <property type="entry name" value="O-antigen_ligase-rel_domated"/>
</dbReference>
<feature type="transmembrane region" description="Helical" evidence="6">
    <location>
        <begin position="302"/>
        <end position="320"/>
    </location>
</feature>
<proteinExistence type="predicted"/>
<sequence length="545" mass="59008">MTFHRGAAVRANSSEQEAWRPILLRVPDGYKRVREEWIPALIHRWTLTTLGLLVLFLCLQFLIPARLVIGGLGAVGRPSVAIGIMLAFLWVLSAIRSHHLPDGRQPIRWVIGMYVGLQLLGNVIGFDRLPTAGEASSADRWLIFTASIAGVALVTADGVRTRRELDRLLQVVIALAAVMSVIGALQFAGVIDITQYIKIPGLHANAELIGISARGDGGFPRVASTANHYIEFGVVLALVLPVALHFALFSPPGRTRVWRWIGAGLVAMGIPLSISRSAILTVLVTMGLLALIWPWRQRYNALVIGIMATAVFHLVNRGVLGTIKSLFTNAENDTSVTDRIARTGYVMDLWSLRPVFGRGAGMVTPEEYILLDNQIYMTLLAGGVIGVIGLVLFFLVPYLMGRSIRLRGKNQETRHLGQALAVTMPAALMASGTFDSFSFATFVGVVCIFMGAIGALWRLDGTSPTNAIQLAVPGDKFVSTPVGANFRKRIAAAWVAARPQHFVRAGADADGRAQSTHDGSGKGRQPDSGIESEEIPVESRGRHVR</sequence>
<dbReference type="Pfam" id="PF04932">
    <property type="entry name" value="Wzy_C"/>
    <property type="match status" value="1"/>
</dbReference>
<feature type="transmembrane region" description="Helical" evidence="6">
    <location>
        <begin position="75"/>
        <end position="95"/>
    </location>
</feature>
<dbReference type="PANTHER" id="PTHR37422">
    <property type="entry name" value="TEICHURONIC ACID BIOSYNTHESIS PROTEIN TUAE"/>
    <property type="match status" value="1"/>
</dbReference>
<feature type="region of interest" description="Disordered" evidence="5">
    <location>
        <begin position="505"/>
        <end position="545"/>
    </location>
</feature>
<dbReference type="Proteomes" id="UP000504882">
    <property type="component" value="Unassembled WGS sequence"/>
</dbReference>
<keyword evidence="4 6" id="KW-0472">Membrane</keyword>
<feature type="transmembrane region" description="Helical" evidence="6">
    <location>
        <begin position="41"/>
        <end position="63"/>
    </location>
</feature>
<feature type="transmembrane region" description="Helical" evidence="6">
    <location>
        <begin position="138"/>
        <end position="156"/>
    </location>
</feature>
<feature type="transmembrane region" description="Helical" evidence="6">
    <location>
        <begin position="168"/>
        <end position="191"/>
    </location>
</feature>
<feature type="transmembrane region" description="Helical" evidence="6">
    <location>
        <begin position="278"/>
        <end position="295"/>
    </location>
</feature>
<keyword evidence="8" id="KW-0436">Ligase</keyword>
<dbReference type="EMBL" id="SMNA01000005">
    <property type="protein sequence ID" value="TDE94055.1"/>
    <property type="molecule type" value="Genomic_DNA"/>
</dbReference>
<keyword evidence="9" id="KW-1185">Reference proteome</keyword>